<gene>
    <name evidence="1" type="ORF">TRIP_D310165</name>
</gene>
<accession>A0A653ACI5</accession>
<protein>
    <submittedName>
        <fullName evidence="1">Uncharacterized protein</fullName>
    </submittedName>
</protein>
<name>A0A653ACI5_9BACT</name>
<proteinExistence type="predicted"/>
<evidence type="ECO:0000313" key="1">
    <source>
        <dbReference type="EMBL" id="VBB45770.1"/>
    </source>
</evidence>
<reference evidence="1" key="1">
    <citation type="submission" date="2018-07" db="EMBL/GenBank/DDBJ databases">
        <authorList>
            <consortium name="Genoscope - CEA"/>
            <person name="William W."/>
        </authorList>
    </citation>
    <scope>NUCLEOTIDE SEQUENCE</scope>
    <source>
        <strain evidence="1">IK1</strain>
    </source>
</reference>
<dbReference type="EMBL" id="UPXZ01000025">
    <property type="protein sequence ID" value="VBB45770.1"/>
    <property type="molecule type" value="Genomic_DNA"/>
</dbReference>
<sequence length="51" mass="5998">MHFPVLALSAIVILLQTTLENEALGRCWSLKFLMHKKFEHARKFIANRNFI</sequence>
<dbReference type="AlphaFoldDB" id="A0A653ACI5"/>
<organism evidence="1">
    <name type="scientific">uncultured Paludibacter sp</name>
    <dbReference type="NCBI Taxonomy" id="497635"/>
    <lineage>
        <taxon>Bacteria</taxon>
        <taxon>Pseudomonadati</taxon>
        <taxon>Bacteroidota</taxon>
        <taxon>Bacteroidia</taxon>
        <taxon>Bacteroidales</taxon>
        <taxon>Paludibacteraceae</taxon>
        <taxon>Paludibacter</taxon>
        <taxon>environmental samples</taxon>
    </lineage>
</organism>